<dbReference type="EMBL" id="FZMO01000020">
    <property type="protein sequence ID" value="SNQ45884.1"/>
    <property type="molecule type" value="Genomic_DNA"/>
</dbReference>
<name>A0A2I2KJR0_9ACTN</name>
<organism evidence="1 2">
    <name type="scientific">Frankia canadensis</name>
    <dbReference type="NCBI Taxonomy" id="1836972"/>
    <lineage>
        <taxon>Bacteria</taxon>
        <taxon>Bacillati</taxon>
        <taxon>Actinomycetota</taxon>
        <taxon>Actinomycetes</taxon>
        <taxon>Frankiales</taxon>
        <taxon>Frankiaceae</taxon>
        <taxon>Frankia</taxon>
    </lineage>
</organism>
<proteinExistence type="predicted"/>
<dbReference type="Proteomes" id="UP000234331">
    <property type="component" value="Unassembled WGS sequence"/>
</dbReference>
<keyword evidence="2" id="KW-1185">Reference proteome</keyword>
<reference evidence="1 2" key="1">
    <citation type="submission" date="2017-06" db="EMBL/GenBank/DDBJ databases">
        <authorList>
            <person name="Kim H.J."/>
            <person name="Triplett B.A."/>
        </authorList>
    </citation>
    <scope>NUCLEOTIDE SEQUENCE [LARGE SCALE GENOMIC DNA]</scope>
    <source>
        <strain evidence="1">FRACA_ARgP5</strain>
    </source>
</reference>
<evidence type="ECO:0000313" key="1">
    <source>
        <dbReference type="EMBL" id="SNQ45884.1"/>
    </source>
</evidence>
<protein>
    <submittedName>
        <fullName evidence="1">Uncharacterized protein</fullName>
    </submittedName>
</protein>
<sequence length="86" mass="9163">MAFGWWRDAGVGGAVVLARWWSVASRLAYMWHLVDMRSAGAVVEGWWAALGGVTGERAGGWLADQVPTLLGVRLAAPWLLPPGGSC</sequence>
<gene>
    <name evidence="1" type="ORF">FRACA_1160018</name>
</gene>
<dbReference type="AlphaFoldDB" id="A0A2I2KJR0"/>
<evidence type="ECO:0000313" key="2">
    <source>
        <dbReference type="Proteomes" id="UP000234331"/>
    </source>
</evidence>
<accession>A0A2I2KJR0</accession>